<reference evidence="6" key="1">
    <citation type="submission" date="2020-07" db="EMBL/GenBank/DDBJ databases">
        <authorList>
            <person name="Nieuwenhuis M."/>
            <person name="Van De Peppel L.J.J."/>
        </authorList>
    </citation>
    <scope>NUCLEOTIDE SEQUENCE</scope>
    <source>
        <strain evidence="6">AP01</strain>
        <tissue evidence="6">Mycelium</tissue>
    </source>
</reference>
<dbReference type="PANTHER" id="PTHR33572:SF3">
    <property type="entry name" value="VELVET COMPLEX SUBUNIT B"/>
    <property type="match status" value="1"/>
</dbReference>
<evidence type="ECO:0000256" key="1">
    <source>
        <dbReference type="ARBA" id="ARBA00004123"/>
    </source>
</evidence>
<comment type="subcellular location">
    <subcellularLocation>
        <location evidence="1">Nucleus</location>
    </subcellularLocation>
</comment>
<keyword evidence="7" id="KW-1185">Reference proteome</keyword>
<evidence type="ECO:0000256" key="2">
    <source>
        <dbReference type="ARBA" id="ARBA00023015"/>
    </source>
</evidence>
<dbReference type="GO" id="GO:0005634">
    <property type="term" value="C:nucleus"/>
    <property type="evidence" value="ECO:0007669"/>
    <property type="project" value="UniProtKB-SubCell"/>
</dbReference>
<dbReference type="PROSITE" id="PS51821">
    <property type="entry name" value="VELVET"/>
    <property type="match status" value="1"/>
</dbReference>
<keyword evidence="3" id="KW-0804">Transcription</keyword>
<gene>
    <name evidence="6" type="ORF">DXG03_003159</name>
</gene>
<feature type="domain" description="Velvet" evidence="5">
    <location>
        <begin position="44"/>
        <end position="336"/>
    </location>
</feature>
<proteinExistence type="predicted"/>
<organism evidence="6 7">
    <name type="scientific">Asterophora parasitica</name>
    <dbReference type="NCBI Taxonomy" id="117018"/>
    <lineage>
        <taxon>Eukaryota</taxon>
        <taxon>Fungi</taxon>
        <taxon>Dikarya</taxon>
        <taxon>Basidiomycota</taxon>
        <taxon>Agaricomycotina</taxon>
        <taxon>Agaricomycetes</taxon>
        <taxon>Agaricomycetidae</taxon>
        <taxon>Agaricales</taxon>
        <taxon>Tricholomatineae</taxon>
        <taxon>Lyophyllaceae</taxon>
        <taxon>Asterophora</taxon>
    </lineage>
</organism>
<comment type="caution">
    <text evidence="6">The sequence shown here is derived from an EMBL/GenBank/DDBJ whole genome shotgun (WGS) entry which is preliminary data.</text>
</comment>
<dbReference type="Gene3D" id="2.60.40.3960">
    <property type="entry name" value="Velvet domain"/>
    <property type="match status" value="1"/>
</dbReference>
<evidence type="ECO:0000313" key="7">
    <source>
        <dbReference type="Proteomes" id="UP000775547"/>
    </source>
</evidence>
<keyword evidence="2" id="KW-0805">Transcription regulation</keyword>
<dbReference type="InterPro" id="IPR021740">
    <property type="entry name" value="Velvet"/>
</dbReference>
<dbReference type="OrthoDB" id="5599552at2759"/>
<dbReference type="InterPro" id="IPR038491">
    <property type="entry name" value="Velvet_dom_sf"/>
</dbReference>
<dbReference type="AlphaFoldDB" id="A0A9P7GEF7"/>
<protein>
    <recommendedName>
        <fullName evidence="5">Velvet domain-containing protein</fullName>
    </recommendedName>
</protein>
<dbReference type="EMBL" id="JABCKV010000002">
    <property type="protein sequence ID" value="KAG5648548.1"/>
    <property type="molecule type" value="Genomic_DNA"/>
</dbReference>
<dbReference type="InterPro" id="IPR037525">
    <property type="entry name" value="Velvet_dom"/>
</dbReference>
<dbReference type="Proteomes" id="UP000775547">
    <property type="component" value="Unassembled WGS sequence"/>
</dbReference>
<evidence type="ECO:0000313" key="6">
    <source>
        <dbReference type="EMBL" id="KAG5648548.1"/>
    </source>
</evidence>
<evidence type="ECO:0000259" key="5">
    <source>
        <dbReference type="PROSITE" id="PS51821"/>
    </source>
</evidence>
<reference evidence="6" key="2">
    <citation type="submission" date="2021-10" db="EMBL/GenBank/DDBJ databases">
        <title>Phylogenomics reveals ancestral predisposition of the termite-cultivated fungus Termitomyces towards a domesticated lifestyle.</title>
        <authorList>
            <person name="Auxier B."/>
            <person name="Grum-Grzhimaylo A."/>
            <person name="Cardenas M.E."/>
            <person name="Lodge J.D."/>
            <person name="Laessoe T."/>
            <person name="Pedersen O."/>
            <person name="Smith M.E."/>
            <person name="Kuyper T.W."/>
            <person name="Franco-Molano E.A."/>
            <person name="Baroni T.J."/>
            <person name="Aanen D.K."/>
        </authorList>
    </citation>
    <scope>NUCLEOTIDE SEQUENCE</scope>
    <source>
        <strain evidence="6">AP01</strain>
        <tissue evidence="6">Mycelium</tissue>
    </source>
</reference>
<evidence type="ECO:0000256" key="4">
    <source>
        <dbReference type="ARBA" id="ARBA00023242"/>
    </source>
</evidence>
<keyword evidence="4" id="KW-0539">Nucleus</keyword>
<sequence>MPFTTTSSLSNWANFEAASIIDVHQPPKCAIGQIFHFMSGQFAGEDIRVELLELQKAEVGRKYARVDRRPLDPPPVVLLRLFRVHDINTHQQREEEIVDYGDVQNLGIICTVDLFPVPEYISSDSILQPIQPNETHDLQPYMEQFTFFPMYPFSTQIPPGATSSFLPIPPRQSMLCRVPPEALPDVVCRMGNHFVTESSKLTRALVGEKFVEPVLVEYQGKKVLVFVFSDLAVQREGSFVLRYRVFDIFSCVLPGMSYCPVQTELYGGLILLLDEGHAILVDVTLCVDHWSGGWVRDYLGTIRVIGHLEASAEELPIPTLPTYAPAPALDPKLVVRAVLVDRAADLDMDLWNKAIEERQRAQ</sequence>
<dbReference type="PANTHER" id="PTHR33572">
    <property type="entry name" value="SPORE DEVELOPMENT REGULATOR VOSA"/>
    <property type="match status" value="1"/>
</dbReference>
<evidence type="ECO:0000256" key="3">
    <source>
        <dbReference type="ARBA" id="ARBA00023163"/>
    </source>
</evidence>
<name>A0A9P7GEF7_9AGAR</name>
<accession>A0A9P7GEF7</accession>
<dbReference type="Pfam" id="PF11754">
    <property type="entry name" value="Velvet"/>
    <property type="match status" value="1"/>
</dbReference>